<dbReference type="Proteomes" id="UP000606786">
    <property type="component" value="Unassembled WGS sequence"/>
</dbReference>
<evidence type="ECO:0000313" key="1">
    <source>
        <dbReference type="EMBL" id="CAD6998821.1"/>
    </source>
</evidence>
<organism evidence="1 2">
    <name type="scientific">Ceratitis capitata</name>
    <name type="common">Mediterranean fruit fly</name>
    <name type="synonym">Tephritis capitata</name>
    <dbReference type="NCBI Taxonomy" id="7213"/>
    <lineage>
        <taxon>Eukaryota</taxon>
        <taxon>Metazoa</taxon>
        <taxon>Ecdysozoa</taxon>
        <taxon>Arthropoda</taxon>
        <taxon>Hexapoda</taxon>
        <taxon>Insecta</taxon>
        <taxon>Pterygota</taxon>
        <taxon>Neoptera</taxon>
        <taxon>Endopterygota</taxon>
        <taxon>Diptera</taxon>
        <taxon>Brachycera</taxon>
        <taxon>Muscomorpha</taxon>
        <taxon>Tephritoidea</taxon>
        <taxon>Tephritidae</taxon>
        <taxon>Ceratitis</taxon>
        <taxon>Ceratitis</taxon>
    </lineage>
</organism>
<name>A0A811UJ76_CERCA</name>
<evidence type="ECO:0000313" key="2">
    <source>
        <dbReference type="Proteomes" id="UP000606786"/>
    </source>
</evidence>
<comment type="caution">
    <text evidence="1">The sequence shown here is derived from an EMBL/GenBank/DDBJ whole genome shotgun (WGS) entry which is preliminary data.</text>
</comment>
<sequence length="75" mass="7427">MVEAEVDHAAETTALLPPDFDMRVLAAATAAPPPAATRLSPFLPAIGVDGGFGGVRGVGSVGGQQWSVAALAVCP</sequence>
<protein>
    <submittedName>
        <fullName evidence="1">(Mediterranean fruit fly) hypothetical protein</fullName>
    </submittedName>
</protein>
<reference evidence="1" key="1">
    <citation type="submission" date="2020-11" db="EMBL/GenBank/DDBJ databases">
        <authorList>
            <person name="Whitehead M."/>
        </authorList>
    </citation>
    <scope>NUCLEOTIDE SEQUENCE</scope>
    <source>
        <strain evidence="1">EGII</strain>
    </source>
</reference>
<accession>A0A811UJ76</accession>
<proteinExistence type="predicted"/>
<gene>
    <name evidence="1" type="ORF">CCAP1982_LOCUS7370</name>
</gene>
<keyword evidence="2" id="KW-1185">Reference proteome</keyword>
<dbReference type="AlphaFoldDB" id="A0A811UJ76"/>
<dbReference type="EMBL" id="CAJHJT010000012">
    <property type="protein sequence ID" value="CAD6998821.1"/>
    <property type="molecule type" value="Genomic_DNA"/>
</dbReference>